<organism evidence="1 2">
    <name type="scientific">Ramalina farinacea</name>
    <dbReference type="NCBI Taxonomy" id="258253"/>
    <lineage>
        <taxon>Eukaryota</taxon>
        <taxon>Fungi</taxon>
        <taxon>Dikarya</taxon>
        <taxon>Ascomycota</taxon>
        <taxon>Pezizomycotina</taxon>
        <taxon>Lecanoromycetes</taxon>
        <taxon>OSLEUM clade</taxon>
        <taxon>Lecanoromycetidae</taxon>
        <taxon>Lecanorales</taxon>
        <taxon>Lecanorineae</taxon>
        <taxon>Ramalinaceae</taxon>
        <taxon>Ramalina</taxon>
    </lineage>
</organism>
<sequence length="408" mass="46831">RLVQVFFVVCQMDRERAFHLLVELYRDEPDHLYRQFQAARHMVDVEHSEYSEFERRRALPRKSEAWDQDPRYEHALKALKDLGLELGPTVKCPQFAHFLMDLQPVRAEKMASFKRLVTEIAALVQSRFWQSEAFRLFITKDWHPVEFLIQSNGNTPFVTGLRRILSSQLTKFQANLIYYIKEQWPHRRHDERLIKGKLKTLLTGNSIRSLSSLHSHLLALARRMPSLGSSLSTMDTIWSPPRSRDLGATIQYPGGSNEVKVQWTCIDEAQEDLQAIIVDKPPVLDALSEASLLRNTSFDAPDVPMNILAIAMYAIARSGYYGNFPYFQQMIFTGTSLNVTKVLQGRESVLASKPGKLGPVWQKDACNLISDFFLVLNRSAAREVLRSYGLDRSEMAVEKGRSLWGRVT</sequence>
<dbReference type="Proteomes" id="UP001161017">
    <property type="component" value="Unassembled WGS sequence"/>
</dbReference>
<keyword evidence="2" id="KW-1185">Reference proteome</keyword>
<proteinExistence type="predicted"/>
<name>A0AA43QX46_9LECA</name>
<evidence type="ECO:0000313" key="2">
    <source>
        <dbReference type="Proteomes" id="UP001161017"/>
    </source>
</evidence>
<dbReference type="EMBL" id="JAPUFD010000023">
    <property type="protein sequence ID" value="MDI1493204.1"/>
    <property type="molecule type" value="Genomic_DNA"/>
</dbReference>
<protein>
    <submittedName>
        <fullName evidence="1">Uncharacterized protein</fullName>
    </submittedName>
</protein>
<comment type="caution">
    <text evidence="1">The sequence shown here is derived from an EMBL/GenBank/DDBJ whole genome shotgun (WGS) entry which is preliminary data.</text>
</comment>
<reference evidence="1" key="1">
    <citation type="journal article" date="2023" name="Genome Biol. Evol.">
        <title>First Whole Genome Sequence and Flow Cytometry Genome Size Data for the Lichen-Forming Fungus Ramalina farinacea (Ascomycota).</title>
        <authorList>
            <person name="Llewellyn T."/>
            <person name="Mian S."/>
            <person name="Hill R."/>
            <person name="Leitch I.J."/>
            <person name="Gaya E."/>
        </authorList>
    </citation>
    <scope>NUCLEOTIDE SEQUENCE</scope>
    <source>
        <strain evidence="1">LIQ254RAFAR</strain>
    </source>
</reference>
<feature type="non-terminal residue" evidence="1">
    <location>
        <position position="1"/>
    </location>
</feature>
<gene>
    <name evidence="1" type="ORF">OHK93_004992</name>
</gene>
<dbReference type="AlphaFoldDB" id="A0AA43QX46"/>
<accession>A0AA43QX46</accession>
<evidence type="ECO:0000313" key="1">
    <source>
        <dbReference type="EMBL" id="MDI1493204.1"/>
    </source>
</evidence>